<evidence type="ECO:0000256" key="1">
    <source>
        <dbReference type="ARBA" id="ARBA00022460"/>
    </source>
</evidence>
<accession>A0ABD1CXF7</accession>
<evidence type="ECO:0000313" key="6">
    <source>
        <dbReference type="EMBL" id="KAL1381124.1"/>
    </source>
</evidence>
<dbReference type="Proteomes" id="UP001562425">
    <property type="component" value="Unassembled WGS sequence"/>
</dbReference>
<feature type="coiled-coil region" evidence="3">
    <location>
        <begin position="160"/>
        <end position="212"/>
    </location>
</feature>
<feature type="compositionally biased region" description="Polar residues" evidence="4">
    <location>
        <begin position="1040"/>
        <end position="1064"/>
    </location>
</feature>
<dbReference type="Pfam" id="PF00379">
    <property type="entry name" value="Chitin_bind_4"/>
    <property type="match status" value="1"/>
</dbReference>
<dbReference type="PANTHER" id="PTHR10380:SF215">
    <property type="entry name" value="CUTICULAR PROTEIN 49AG"/>
    <property type="match status" value="1"/>
</dbReference>
<keyword evidence="3" id="KW-0175">Coiled coil</keyword>
<keyword evidence="1 2" id="KW-0193">Cuticle</keyword>
<feature type="region of interest" description="Disordered" evidence="4">
    <location>
        <begin position="768"/>
        <end position="795"/>
    </location>
</feature>
<feature type="region of interest" description="Disordered" evidence="4">
    <location>
        <begin position="808"/>
        <end position="846"/>
    </location>
</feature>
<name>A0ABD1CXF7_CULPP</name>
<dbReference type="PROSITE" id="PS00233">
    <property type="entry name" value="CHIT_BIND_RR_1"/>
    <property type="match status" value="1"/>
</dbReference>
<feature type="chain" id="PRO_5044816711" evidence="5">
    <location>
        <begin position="18"/>
        <end position="1064"/>
    </location>
</feature>
<keyword evidence="7" id="KW-1185">Reference proteome</keyword>
<evidence type="ECO:0000256" key="4">
    <source>
        <dbReference type="SAM" id="MobiDB-lite"/>
    </source>
</evidence>
<dbReference type="PROSITE" id="PS51155">
    <property type="entry name" value="CHIT_BIND_RR_2"/>
    <property type="match status" value="1"/>
</dbReference>
<feature type="compositionally biased region" description="Polar residues" evidence="4">
    <location>
        <begin position="814"/>
        <end position="839"/>
    </location>
</feature>
<evidence type="ECO:0000313" key="7">
    <source>
        <dbReference type="Proteomes" id="UP001562425"/>
    </source>
</evidence>
<dbReference type="InterPro" id="IPR031311">
    <property type="entry name" value="CHIT_BIND_RR_consensus"/>
</dbReference>
<dbReference type="GO" id="GO:0042302">
    <property type="term" value="F:structural constituent of cuticle"/>
    <property type="evidence" value="ECO:0007669"/>
    <property type="project" value="UniProtKB-UniRule"/>
</dbReference>
<comment type="caution">
    <text evidence="6">The sequence shown here is derived from an EMBL/GenBank/DDBJ whole genome shotgun (WGS) entry which is preliminary data.</text>
</comment>
<keyword evidence="5" id="KW-0732">Signal</keyword>
<reference evidence="6 7" key="1">
    <citation type="submission" date="2024-05" db="EMBL/GenBank/DDBJ databases">
        <title>Culex pipiens pipiens assembly and annotation.</title>
        <authorList>
            <person name="Alout H."/>
            <person name="Durand T."/>
        </authorList>
    </citation>
    <scope>NUCLEOTIDE SEQUENCE [LARGE SCALE GENOMIC DNA]</scope>
    <source>
        <strain evidence="6">HA-2024</strain>
        <tissue evidence="6">Whole body</tissue>
    </source>
</reference>
<organism evidence="6 7">
    <name type="scientific">Culex pipiens pipiens</name>
    <name type="common">Northern house mosquito</name>
    <dbReference type="NCBI Taxonomy" id="38569"/>
    <lineage>
        <taxon>Eukaryota</taxon>
        <taxon>Metazoa</taxon>
        <taxon>Ecdysozoa</taxon>
        <taxon>Arthropoda</taxon>
        <taxon>Hexapoda</taxon>
        <taxon>Insecta</taxon>
        <taxon>Pterygota</taxon>
        <taxon>Neoptera</taxon>
        <taxon>Endopterygota</taxon>
        <taxon>Diptera</taxon>
        <taxon>Nematocera</taxon>
        <taxon>Culicoidea</taxon>
        <taxon>Culicidae</taxon>
        <taxon>Culicinae</taxon>
        <taxon>Culicini</taxon>
        <taxon>Culex</taxon>
        <taxon>Culex</taxon>
    </lineage>
</organism>
<dbReference type="AlphaFoldDB" id="A0ABD1CXF7"/>
<feature type="region of interest" description="Disordered" evidence="4">
    <location>
        <begin position="682"/>
        <end position="709"/>
    </location>
</feature>
<dbReference type="InterPro" id="IPR000618">
    <property type="entry name" value="Insect_cuticle"/>
</dbReference>
<feature type="region of interest" description="Disordered" evidence="4">
    <location>
        <begin position="959"/>
        <end position="990"/>
    </location>
</feature>
<feature type="region of interest" description="Disordered" evidence="4">
    <location>
        <begin position="1028"/>
        <end position="1064"/>
    </location>
</feature>
<feature type="compositionally biased region" description="Pro residues" evidence="4">
    <location>
        <begin position="768"/>
        <end position="788"/>
    </location>
</feature>
<feature type="compositionally biased region" description="Low complexity" evidence="4">
    <location>
        <begin position="684"/>
        <end position="703"/>
    </location>
</feature>
<dbReference type="PANTHER" id="PTHR10380">
    <property type="entry name" value="CUTICLE PROTEIN"/>
    <property type="match status" value="1"/>
</dbReference>
<dbReference type="InterPro" id="IPR050468">
    <property type="entry name" value="Cuticle_Struct_Prot"/>
</dbReference>
<feature type="region of interest" description="Disordered" evidence="4">
    <location>
        <begin position="575"/>
        <end position="648"/>
    </location>
</feature>
<feature type="compositionally biased region" description="Polar residues" evidence="4">
    <location>
        <begin position="583"/>
        <end position="593"/>
    </location>
</feature>
<evidence type="ECO:0000256" key="2">
    <source>
        <dbReference type="PROSITE-ProRule" id="PRU00497"/>
    </source>
</evidence>
<dbReference type="EMBL" id="JBEHCU010008793">
    <property type="protein sequence ID" value="KAL1381124.1"/>
    <property type="molecule type" value="Genomic_DNA"/>
</dbReference>
<sequence length="1064" mass="116948">MNTFIAVFVALFTVAAAAPQQSGTTPVPIVSESSDIQPDGSFKYAFKSGDGTEVQDEGALKQVQVAKADGTGTENVQALVQTGSFSYPAPDGQQIKLTYTADETGFHPQGAHLPVAPVDPNNPHRREIDEMGDDVSSLGDLWAKIQGLFEDTNSRIDSCKSDLEIRITSVEAKLLELKTDCSVSVKQVSERLDETRNDLYAVSNQLDRLERAHDLILNGVPFSQNEDLQVLFRMIAAKLAYNPANTPIVSLKRLSKQAITVGTSPPILCQFAIRNERIELYGRYLRSRNLTLRDAREVRSEALKLKKQGHLHQVYSRDGIVCVRSAAGADPVGVFSTGQFIRHRQMRSLRVESILVGGVGHRDLLSIGRLIGVATALHNNLHLFGATSVRLLNLNLLQCALILHLDTVARLERKLEASVGLEVGIFTQDRNRSSRSGALGGCVNRSEQGDRKEFKTFRVKKKRSSSLGVTKTSESPPPLRRDDAEAHYNTISNASAYRATISHTQSNTTTPMFQRNTLYRSSLQDQQRENGIGLLRNDRYRSTIQNGFATYGGAGHNSMVTSTPRSRYNAATATTGRGMTAGVSQTSLKSTNPFDDEDALDDSVSLGGFSANGTIRSSMTRTRKKRRAPPPPPRMVNTSNSDTSQLSTRLRIDESPPLEEDPKDVQELTNLTAEIESFVRTTSDDNVNVSSASNHETTTTSSSDANNNRVTNLVIVEEKDEVVTTETGATNEGATKNLQALSVTVTSSELPEPVEEISQAEELRIVEEPPPLPSPRVKPTPFPVPQTPPVTEEPDFENLALPETPVPARRLNKNRNQPPKQNGDSVLRITESSDSTLTTPEEDQNMDSKAIKPINYEFEYKVEPIKTEIDAKIGSARLKISESTSDVNIPPNDGTERRRSVRDIIESINKSQSLLKVNHDSTSTLYSAQSTDSVNRNMRELNEREREIARLLQEMGSNLDEPVQVSQPTKKRGSYYDNVPDNGADENLDNLLSKSDLRVKKSPTKSLGIEGDDAGTFQDCIDWNPLPKPRRSRHFADPATVNQPSNGAATTVLTAVDRNGNNQS</sequence>
<feature type="signal peptide" evidence="5">
    <location>
        <begin position="1"/>
        <end position="17"/>
    </location>
</feature>
<gene>
    <name evidence="6" type="ORF">pipiens_013692</name>
</gene>
<feature type="compositionally biased region" description="Polar residues" evidence="4">
    <location>
        <begin position="636"/>
        <end position="648"/>
    </location>
</feature>
<proteinExistence type="predicted"/>
<protein>
    <submittedName>
        <fullName evidence="6">Uncharacterized protein</fullName>
    </submittedName>
</protein>
<evidence type="ECO:0000256" key="3">
    <source>
        <dbReference type="SAM" id="Coils"/>
    </source>
</evidence>
<evidence type="ECO:0000256" key="5">
    <source>
        <dbReference type="SAM" id="SignalP"/>
    </source>
</evidence>